<keyword evidence="2" id="KW-1133">Transmembrane helix</keyword>
<comment type="caution">
    <text evidence="3">The sequence shown here is derived from an EMBL/GenBank/DDBJ whole genome shotgun (WGS) entry which is preliminary data.</text>
</comment>
<keyword evidence="2" id="KW-0812">Transmembrane</keyword>
<keyword evidence="2" id="KW-0472">Membrane</keyword>
<dbReference type="InterPro" id="IPR001611">
    <property type="entry name" value="Leu-rich_rpt"/>
</dbReference>
<sequence>MGAGTNSIRVDLELTAAGAALRLEGRAKTRYIENSGEEWRSFCAKTRSYELKRCWVVIGQLDFGPARKMYYYEIDTYLDAGLYVVVLKIGQLPALRKISLHDNVLAGAIPWSLGFLPSFRGVYLFNNRLSGSIPSPIGNCPLLQTLDLSNNALIGTIPPSLANSTKPFRFNLCFKSLTGSLPNSLTQSPSLTILALQPNNLSGSIPNTWGRTGNNTYNLQLCGYSSSTPCPSPPPENLPAPPKGAPKWHHRKLSTKDKILIAAGALLAALLVLCCILLCCLIRKRATSKGIEWQNCQGVAAGSFDKAVSAGAHVQLMGETGGKLVHFDGPFVFTADNLLYATAEIMGKSAYRTTYKATLDDGNQVAVKRSREKSTKGLVRLPKRSGYQKYMVRKL</sequence>
<dbReference type="Gene3D" id="3.80.10.10">
    <property type="entry name" value="Ribonuclease Inhibitor"/>
    <property type="match status" value="1"/>
</dbReference>
<reference evidence="3 4" key="1">
    <citation type="journal article" date="2019" name="Plant Biotechnol. J.">
        <title>The red bayberry genome and genetic basis of sex determination.</title>
        <authorList>
            <person name="Jia H.M."/>
            <person name="Jia H.J."/>
            <person name="Cai Q.L."/>
            <person name="Wang Y."/>
            <person name="Zhao H.B."/>
            <person name="Yang W.F."/>
            <person name="Wang G.Y."/>
            <person name="Li Y.H."/>
            <person name="Zhan D.L."/>
            <person name="Shen Y.T."/>
            <person name="Niu Q.F."/>
            <person name="Chang L."/>
            <person name="Qiu J."/>
            <person name="Zhao L."/>
            <person name="Xie H.B."/>
            <person name="Fu W.Y."/>
            <person name="Jin J."/>
            <person name="Li X.W."/>
            <person name="Jiao Y."/>
            <person name="Zhou C.C."/>
            <person name="Tu T."/>
            <person name="Chai C.Y."/>
            <person name="Gao J.L."/>
            <person name="Fan L.J."/>
            <person name="van de Weg E."/>
            <person name="Wang J.Y."/>
            <person name="Gao Z.S."/>
        </authorList>
    </citation>
    <scope>NUCLEOTIDE SEQUENCE [LARGE SCALE GENOMIC DNA]</scope>
    <source>
        <tissue evidence="3">Leaves</tissue>
    </source>
</reference>
<dbReference type="PANTHER" id="PTHR48008:SF2">
    <property type="entry name" value="PROBABLY INACTIVE LEUCINE-RICH REPEAT RECEPTOR-LIKE PROTEIN KINASE IMK2"/>
    <property type="match status" value="1"/>
</dbReference>
<dbReference type="PANTHER" id="PTHR48008">
    <property type="entry name" value="LEUCINE-RICH REPEAT RECEPTOR-LIKE PROTEIN KINASE IMK3-RELATED"/>
    <property type="match status" value="1"/>
</dbReference>
<dbReference type="EMBL" id="RXIC02000487">
    <property type="protein sequence ID" value="KAB1199242.1"/>
    <property type="molecule type" value="Genomic_DNA"/>
</dbReference>
<protein>
    <submittedName>
        <fullName evidence="3">Putative leucine-rich repeat receptor-like protein kinase IMK3</fullName>
    </submittedName>
</protein>
<gene>
    <name evidence="3" type="ORF">CJ030_MR0G025666</name>
</gene>
<keyword evidence="4" id="KW-1185">Reference proteome</keyword>
<dbReference type="InterPro" id="IPR032675">
    <property type="entry name" value="LRR_dom_sf"/>
</dbReference>
<organism evidence="3 4">
    <name type="scientific">Morella rubra</name>
    <name type="common">Chinese bayberry</name>
    <dbReference type="NCBI Taxonomy" id="262757"/>
    <lineage>
        <taxon>Eukaryota</taxon>
        <taxon>Viridiplantae</taxon>
        <taxon>Streptophyta</taxon>
        <taxon>Embryophyta</taxon>
        <taxon>Tracheophyta</taxon>
        <taxon>Spermatophyta</taxon>
        <taxon>Magnoliopsida</taxon>
        <taxon>eudicotyledons</taxon>
        <taxon>Gunneridae</taxon>
        <taxon>Pentapetalae</taxon>
        <taxon>rosids</taxon>
        <taxon>fabids</taxon>
        <taxon>Fagales</taxon>
        <taxon>Myricaceae</taxon>
        <taxon>Morella</taxon>
    </lineage>
</organism>
<accession>A0A6A1UG48</accession>
<keyword evidence="3" id="KW-0418">Kinase</keyword>
<dbReference type="OrthoDB" id="1740823at2759"/>
<proteinExistence type="predicted"/>
<evidence type="ECO:0000256" key="1">
    <source>
        <dbReference type="SAM" id="MobiDB-lite"/>
    </source>
</evidence>
<dbReference type="GO" id="GO:0016301">
    <property type="term" value="F:kinase activity"/>
    <property type="evidence" value="ECO:0007669"/>
    <property type="project" value="UniProtKB-KW"/>
</dbReference>
<dbReference type="SUPFAM" id="SSF52058">
    <property type="entry name" value="L domain-like"/>
    <property type="match status" value="1"/>
</dbReference>
<evidence type="ECO:0000256" key="2">
    <source>
        <dbReference type="SAM" id="Phobius"/>
    </source>
</evidence>
<evidence type="ECO:0000313" key="3">
    <source>
        <dbReference type="EMBL" id="KAB1199242.1"/>
    </source>
</evidence>
<dbReference type="InterPro" id="IPR052451">
    <property type="entry name" value="Ser/Thr_kinase-like"/>
</dbReference>
<keyword evidence="3" id="KW-0808">Transferase</keyword>
<name>A0A6A1UG48_9ROSI</name>
<feature type="region of interest" description="Disordered" evidence="1">
    <location>
        <begin position="228"/>
        <end position="249"/>
    </location>
</feature>
<feature type="compositionally biased region" description="Pro residues" evidence="1">
    <location>
        <begin position="230"/>
        <end position="244"/>
    </location>
</feature>
<feature type="transmembrane region" description="Helical" evidence="2">
    <location>
        <begin position="259"/>
        <end position="282"/>
    </location>
</feature>
<dbReference type="Proteomes" id="UP000516437">
    <property type="component" value="Unassembled WGS sequence"/>
</dbReference>
<evidence type="ECO:0000313" key="4">
    <source>
        <dbReference type="Proteomes" id="UP000516437"/>
    </source>
</evidence>
<keyword evidence="3" id="KW-0675">Receptor</keyword>
<dbReference type="AlphaFoldDB" id="A0A6A1UG48"/>
<dbReference type="Pfam" id="PF00560">
    <property type="entry name" value="LRR_1"/>
    <property type="match status" value="2"/>
</dbReference>